<keyword evidence="3" id="KW-1185">Reference proteome</keyword>
<accession>A0AA88VQ44</accession>
<dbReference type="PANTHER" id="PTHR33601:SF21">
    <property type="entry name" value="PROTEIN LITTLE ZIPPER 1-LIKE"/>
    <property type="match status" value="1"/>
</dbReference>
<feature type="region of interest" description="Disordered" evidence="1">
    <location>
        <begin position="19"/>
        <end position="47"/>
    </location>
</feature>
<evidence type="ECO:0000313" key="2">
    <source>
        <dbReference type="EMBL" id="KAK3012970.1"/>
    </source>
</evidence>
<dbReference type="Proteomes" id="UP001188597">
    <property type="component" value="Unassembled WGS sequence"/>
</dbReference>
<dbReference type="AlphaFoldDB" id="A0AA88VQ44"/>
<comment type="caution">
    <text evidence="2">The sequence shown here is derived from an EMBL/GenBank/DDBJ whole genome shotgun (WGS) entry which is preliminary data.</text>
</comment>
<protein>
    <submittedName>
        <fullName evidence="2">Uncharacterized protein</fullName>
    </submittedName>
</protein>
<sequence length="103" mass="12322">MCVGAREWMSPRTLQFHMEKPRSRRRRVRIHRLNRSKRSEPEERGKDMEMELRNLKLYVENIGILEANEKLRKKASLLHQENLALLSEYEKKFPLHHPSSASS</sequence>
<evidence type="ECO:0000256" key="1">
    <source>
        <dbReference type="SAM" id="MobiDB-lite"/>
    </source>
</evidence>
<feature type="compositionally biased region" description="Basic residues" evidence="1">
    <location>
        <begin position="22"/>
        <end position="36"/>
    </location>
</feature>
<evidence type="ECO:0000313" key="3">
    <source>
        <dbReference type="Proteomes" id="UP001188597"/>
    </source>
</evidence>
<dbReference type="InterPro" id="IPR039312">
    <property type="entry name" value="ZPR"/>
</dbReference>
<feature type="compositionally biased region" description="Basic and acidic residues" evidence="1">
    <location>
        <begin position="37"/>
        <end position="47"/>
    </location>
</feature>
<organism evidence="2 3">
    <name type="scientific">Escallonia herrerae</name>
    <dbReference type="NCBI Taxonomy" id="1293975"/>
    <lineage>
        <taxon>Eukaryota</taxon>
        <taxon>Viridiplantae</taxon>
        <taxon>Streptophyta</taxon>
        <taxon>Embryophyta</taxon>
        <taxon>Tracheophyta</taxon>
        <taxon>Spermatophyta</taxon>
        <taxon>Magnoliopsida</taxon>
        <taxon>eudicotyledons</taxon>
        <taxon>Gunneridae</taxon>
        <taxon>Pentapetalae</taxon>
        <taxon>asterids</taxon>
        <taxon>campanulids</taxon>
        <taxon>Escalloniales</taxon>
        <taxon>Escalloniaceae</taxon>
        <taxon>Escallonia</taxon>
    </lineage>
</organism>
<name>A0AA88VQ44_9ASTE</name>
<dbReference type="EMBL" id="JAVXUP010001331">
    <property type="protein sequence ID" value="KAK3012970.1"/>
    <property type="molecule type" value="Genomic_DNA"/>
</dbReference>
<gene>
    <name evidence="2" type="ORF">RJ639_010425</name>
</gene>
<dbReference type="PANTHER" id="PTHR33601">
    <property type="entry name" value="PROTEIN LITTLE ZIPPER 4"/>
    <property type="match status" value="1"/>
</dbReference>
<reference evidence="2" key="1">
    <citation type="submission" date="2022-12" db="EMBL/GenBank/DDBJ databases">
        <title>Draft genome assemblies for two species of Escallonia (Escalloniales).</title>
        <authorList>
            <person name="Chanderbali A."/>
            <person name="Dervinis C."/>
            <person name="Anghel I."/>
            <person name="Soltis D."/>
            <person name="Soltis P."/>
            <person name="Zapata F."/>
        </authorList>
    </citation>
    <scope>NUCLEOTIDE SEQUENCE</scope>
    <source>
        <strain evidence="2">UCBG64.0493</strain>
        <tissue evidence="2">Leaf</tissue>
    </source>
</reference>
<proteinExistence type="predicted"/>